<reference evidence="1 2" key="1">
    <citation type="submission" date="2017-01" db="EMBL/GenBank/DDBJ databases">
        <title>Novel large sulfur bacteria in the metagenomes of groundwater-fed chemosynthetic microbial mats in the Lake Huron basin.</title>
        <authorList>
            <person name="Sharrar A.M."/>
            <person name="Flood B.E."/>
            <person name="Bailey J.V."/>
            <person name="Jones D.S."/>
            <person name="Biddanda B."/>
            <person name="Ruberg S.A."/>
            <person name="Marcus D.N."/>
            <person name="Dick G.J."/>
        </authorList>
    </citation>
    <scope>NUCLEOTIDE SEQUENCE [LARGE SCALE GENOMIC DNA]</scope>
    <source>
        <strain evidence="1">A8</strain>
    </source>
</reference>
<dbReference type="EMBL" id="MTEJ01000590">
    <property type="protein sequence ID" value="OQX01294.1"/>
    <property type="molecule type" value="Genomic_DNA"/>
</dbReference>
<sequence>MWLLEGVGLIEDNQLAWMSQEIAALLVKHLPEGKAVALSGEVARFKSQTRVQVFGSNAEGKAVFSINAVLRHPPPRHLNVRCVTNNND</sequence>
<organism evidence="1 2">
    <name type="scientific">Thiothrix lacustris</name>
    <dbReference type="NCBI Taxonomy" id="525917"/>
    <lineage>
        <taxon>Bacteria</taxon>
        <taxon>Pseudomonadati</taxon>
        <taxon>Pseudomonadota</taxon>
        <taxon>Gammaproteobacteria</taxon>
        <taxon>Thiotrichales</taxon>
        <taxon>Thiotrichaceae</taxon>
        <taxon>Thiothrix</taxon>
    </lineage>
</organism>
<evidence type="ECO:0000313" key="1">
    <source>
        <dbReference type="EMBL" id="OQX01294.1"/>
    </source>
</evidence>
<protein>
    <submittedName>
        <fullName evidence="1">Uncharacterized protein</fullName>
    </submittedName>
</protein>
<comment type="caution">
    <text evidence="1">The sequence shown here is derived from an EMBL/GenBank/DDBJ whole genome shotgun (WGS) entry which is preliminary data.</text>
</comment>
<dbReference type="Proteomes" id="UP000192491">
    <property type="component" value="Unassembled WGS sequence"/>
</dbReference>
<proteinExistence type="predicted"/>
<gene>
    <name evidence="1" type="ORF">BWK73_46530</name>
</gene>
<evidence type="ECO:0000313" key="2">
    <source>
        <dbReference type="Proteomes" id="UP000192491"/>
    </source>
</evidence>
<name>A0A1Y1QA99_9GAMM</name>
<accession>A0A1Y1QA99</accession>
<dbReference type="AlphaFoldDB" id="A0A1Y1QA99"/>